<dbReference type="SUPFAM" id="SSF52096">
    <property type="entry name" value="ClpP/crotonase"/>
    <property type="match status" value="1"/>
</dbReference>
<dbReference type="CDD" id="cd07560">
    <property type="entry name" value="Peptidase_S41_CPP"/>
    <property type="match status" value="1"/>
</dbReference>
<accession>A0ABP2XEJ6</accession>
<keyword evidence="4 5" id="KW-0720">Serine protease</keyword>
<evidence type="ECO:0000256" key="4">
    <source>
        <dbReference type="ARBA" id="ARBA00022825"/>
    </source>
</evidence>
<evidence type="ECO:0000256" key="3">
    <source>
        <dbReference type="ARBA" id="ARBA00022801"/>
    </source>
</evidence>
<name>A0ABP2XEJ6_9CHLA</name>
<dbReference type="InterPro" id="IPR036034">
    <property type="entry name" value="PDZ_sf"/>
</dbReference>
<protein>
    <submittedName>
        <fullName evidence="8">C-terminal processing peptidase family protein</fullName>
        <ecNumber evidence="8">3.4.21.-</ecNumber>
    </submittedName>
</protein>
<dbReference type="SMART" id="SM00228">
    <property type="entry name" value="PDZ"/>
    <property type="match status" value="1"/>
</dbReference>
<proteinExistence type="inferred from homology"/>
<organism evidence="8 9">
    <name type="scientific">Chlamydia ibidis 10-1398/6</name>
    <dbReference type="NCBI Taxonomy" id="1046581"/>
    <lineage>
        <taxon>Bacteria</taxon>
        <taxon>Pseudomonadati</taxon>
        <taxon>Chlamydiota</taxon>
        <taxon>Chlamydiia</taxon>
        <taxon>Chlamydiales</taxon>
        <taxon>Chlamydiaceae</taxon>
        <taxon>Chlamydia/Chlamydophila group</taxon>
        <taxon>Chlamydia</taxon>
    </lineage>
</organism>
<feature type="domain" description="PDZ" evidence="7">
    <location>
        <begin position="244"/>
        <end position="315"/>
    </location>
</feature>
<evidence type="ECO:0000313" key="9">
    <source>
        <dbReference type="Proteomes" id="UP000016064"/>
    </source>
</evidence>
<comment type="similarity">
    <text evidence="1 5">Belongs to the peptidase S41A family.</text>
</comment>
<dbReference type="Pfam" id="PF03572">
    <property type="entry name" value="Peptidase_S41"/>
    <property type="match status" value="1"/>
</dbReference>
<dbReference type="InterPro" id="IPR001478">
    <property type="entry name" value="PDZ"/>
</dbReference>
<keyword evidence="3 5" id="KW-0378">Hydrolase</keyword>
<dbReference type="InterPro" id="IPR005151">
    <property type="entry name" value="Tail-specific_protease"/>
</dbReference>
<dbReference type="EC" id="3.4.21.-" evidence="8"/>
<dbReference type="Gene3D" id="2.30.42.10">
    <property type="match status" value="1"/>
</dbReference>
<keyword evidence="6" id="KW-0732">Signal</keyword>
<dbReference type="InterPro" id="IPR029045">
    <property type="entry name" value="ClpP/crotonase-like_dom_sf"/>
</dbReference>
<keyword evidence="2 5" id="KW-0645">Protease</keyword>
<dbReference type="PANTHER" id="PTHR32060">
    <property type="entry name" value="TAIL-SPECIFIC PROTEASE"/>
    <property type="match status" value="1"/>
</dbReference>
<dbReference type="CDD" id="cd06782">
    <property type="entry name" value="cpPDZ_CPP-like"/>
    <property type="match status" value="1"/>
</dbReference>
<dbReference type="InterPro" id="IPR004447">
    <property type="entry name" value="Peptidase_S41A"/>
</dbReference>
<evidence type="ECO:0000256" key="1">
    <source>
        <dbReference type="ARBA" id="ARBA00009179"/>
    </source>
</evidence>
<sequence>MTMAFRLFALILCFLPYTNFASELLKEEDVRKTVDKLIEYHVDAKEISVDILHRSLVSYSRSFDSHQAYLTEQEVSLYVTSGEVKKRLLKNYKINNFSAHQNLNKQIKDSIHRARSWRSEWIKEPEKLIDDAKSRPLIKKTSTWATSITELQERHYSLLLSYISVYLSDASEDRYLGKESALVNLCIRQLENHEDPYLGINDHKKNMSPNEEAHHFYVRVIKSMAHGLDAHTAYFSQDEALAMKIQLEKGMCGIGVVLKEDIDGVIVKEIIPGGPAFKTRELQVGDIIYKVNGNSIENLSFRGVLDCLRGDQGSVVELSIHRANQDYIVNLSREKILLEDRRVDVTYESYGDGIIGKITLYSFYEGENQISSEQDLRKALQSLQDKNLLGLVLDIRENTGGFLSQAIKVSGLFMTNGVVVVSRYGDGSIKRYRTIAPKKFYDGPLVILVSKSSASAAEIVAQTLQDYGVAIVTGDEQTYGKGTIQHQTITGDPDNKDYFKVTVGRYYSPSGKSTQLQGVKSDILVPTKYAEEELGERYLEHPLPSDHCDNVIKDNLEDIDSHMRPWFQKYYLPNLQAQETEWRSMLPVLAENSRSRVQKNKNYQLFLTHLKDPSEEIRPHGSNDLQMEESVNIVKDMILLKSKKVSYCAIGG</sequence>
<dbReference type="InterPro" id="IPR040573">
    <property type="entry name" value="TSP_N"/>
</dbReference>
<comment type="caution">
    <text evidence="8">The sequence shown here is derived from an EMBL/GenBank/DDBJ whole genome shotgun (WGS) entry which is preliminary data.</text>
</comment>
<dbReference type="SMART" id="SM00245">
    <property type="entry name" value="TSPc"/>
    <property type="match status" value="1"/>
</dbReference>
<dbReference type="RefSeq" id="WP_020370909.1">
    <property type="nucleotide sequence ID" value="NZ_APJW01000001.1"/>
</dbReference>
<feature type="chain" id="PRO_5046806031" evidence="6">
    <location>
        <begin position="22"/>
        <end position="652"/>
    </location>
</feature>
<evidence type="ECO:0000256" key="6">
    <source>
        <dbReference type="SAM" id="SignalP"/>
    </source>
</evidence>
<dbReference type="PANTHER" id="PTHR32060:SF30">
    <property type="entry name" value="CARBOXY-TERMINAL PROCESSING PROTEASE CTPA"/>
    <property type="match status" value="1"/>
</dbReference>
<dbReference type="PROSITE" id="PS50106">
    <property type="entry name" value="PDZ"/>
    <property type="match status" value="1"/>
</dbReference>
<keyword evidence="9" id="KW-1185">Reference proteome</keyword>
<dbReference type="EMBL" id="APJW01000001">
    <property type="protein sequence ID" value="EQM62855.1"/>
    <property type="molecule type" value="Genomic_DNA"/>
</dbReference>
<gene>
    <name evidence="8" type="ORF">H359_0267</name>
</gene>
<feature type="signal peptide" evidence="6">
    <location>
        <begin position="1"/>
        <end position="21"/>
    </location>
</feature>
<dbReference type="NCBIfam" id="TIGR00225">
    <property type="entry name" value="prc"/>
    <property type="match status" value="1"/>
</dbReference>
<dbReference type="Gene3D" id="3.90.226.10">
    <property type="entry name" value="2-enoyl-CoA Hydratase, Chain A, domain 1"/>
    <property type="match status" value="1"/>
</dbReference>
<evidence type="ECO:0000256" key="5">
    <source>
        <dbReference type="RuleBase" id="RU004404"/>
    </source>
</evidence>
<dbReference type="SUPFAM" id="SSF50156">
    <property type="entry name" value="PDZ domain-like"/>
    <property type="match status" value="1"/>
</dbReference>
<evidence type="ECO:0000313" key="8">
    <source>
        <dbReference type="EMBL" id="EQM62855.1"/>
    </source>
</evidence>
<dbReference type="Proteomes" id="UP000016064">
    <property type="component" value="Unassembled WGS sequence"/>
</dbReference>
<dbReference type="Pfam" id="PF17804">
    <property type="entry name" value="TSP_NTD"/>
    <property type="match status" value="1"/>
</dbReference>
<dbReference type="Pfam" id="PF00595">
    <property type="entry name" value="PDZ"/>
    <property type="match status" value="1"/>
</dbReference>
<reference evidence="8 9" key="1">
    <citation type="submission" date="2013-07" db="EMBL/GenBank/DDBJ databases">
        <title>Isolation of a new Chlamydia species from the feral Sacred Ibis (Threskiornis aethiopicus): Chlamydia ibidis.</title>
        <authorList>
            <person name="Vorimore F."/>
            <person name="Hsia R.-C."/>
            <person name="Huot-Creasy H."/>
            <person name="Bastian S."/>
            <person name="Deruyter L."/>
            <person name="Passet A."/>
            <person name="Sachse K."/>
            <person name="Bavoil P."/>
            <person name="Myers G."/>
            <person name="Laroucau K."/>
        </authorList>
    </citation>
    <scope>NUCLEOTIDE SEQUENCE [LARGE SCALE GENOMIC DNA]</scope>
    <source>
        <strain evidence="8 9">10-1398/6</strain>
    </source>
</reference>
<dbReference type="GO" id="GO:0016787">
    <property type="term" value="F:hydrolase activity"/>
    <property type="evidence" value="ECO:0007669"/>
    <property type="project" value="UniProtKB-KW"/>
</dbReference>
<evidence type="ECO:0000259" key="7">
    <source>
        <dbReference type="PROSITE" id="PS50106"/>
    </source>
</evidence>
<evidence type="ECO:0000256" key="2">
    <source>
        <dbReference type="ARBA" id="ARBA00022670"/>
    </source>
</evidence>